<dbReference type="RefSeq" id="WP_196123549.1">
    <property type="nucleotide sequence ID" value="NZ_JADPMR010000001.1"/>
</dbReference>
<feature type="transmembrane region" description="Helical" evidence="1">
    <location>
        <begin position="7"/>
        <end position="27"/>
    </location>
</feature>
<feature type="transmembrane region" description="Helical" evidence="1">
    <location>
        <begin position="215"/>
        <end position="248"/>
    </location>
</feature>
<feature type="transmembrane region" description="Helical" evidence="1">
    <location>
        <begin position="107"/>
        <end position="128"/>
    </location>
</feature>
<gene>
    <name evidence="2" type="primary">wzy</name>
    <name evidence="2" type="ORF">I1A42_11515</name>
</gene>
<organism evidence="2 3">
    <name type="scientific">Vibrio nitrifigilis</name>
    <dbReference type="NCBI Taxonomy" id="2789781"/>
    <lineage>
        <taxon>Bacteria</taxon>
        <taxon>Pseudomonadati</taxon>
        <taxon>Pseudomonadota</taxon>
        <taxon>Gammaproteobacteria</taxon>
        <taxon>Vibrionales</taxon>
        <taxon>Vibrionaceae</taxon>
        <taxon>Vibrio</taxon>
    </lineage>
</organism>
<dbReference type="InterPro" id="IPR029468">
    <property type="entry name" value="O-ag_pol_Wzy"/>
</dbReference>
<dbReference type="EMBL" id="JADPMR010000001">
    <property type="protein sequence ID" value="MBF9001173.1"/>
    <property type="molecule type" value="Genomic_DNA"/>
</dbReference>
<sequence>MGLGSRVAYINKFQILINLLIILFALINYNYDFVSNIGLMPYLIVLLIFSLFFSNYKSDINITSAYSFFIFSVSIFILGRFFSYVFSPDEKLYEMSFFVKYKLNDEGALKLTTYVVTAIAFLDIGYRLGKLKNYNFRKIEIDHLWMKKLCKLCLISSPIILYDVISNVFLACESDYLSTKLWQVGDYSIHIDSLIKTIFYICFSYSVTFGYKRKTFIVIFIFMTFSSLYIGARGPIATAALFLIWMLFDCGKSKINCKKLFFTSVFFVFILIFIILFIKYFSARAIYSDSTQSLLTLASGFFYQQGLSLMVFDLSMKIEHYPILAYIQSFIPGSSAIMSLFHPVEYYETSFSHALAHQLNPQLFNSGFGTDWTLFSDFYVFGGMNLVGFCVVALGFGALFSILQNSSEKSSFWYLLLVALFMRLIFLPRSTLTSIIPFSIYLYLFVIVFPKIYYFFKHNIANITNTK</sequence>
<keyword evidence="3" id="KW-1185">Reference proteome</keyword>
<dbReference type="Pfam" id="PF14296">
    <property type="entry name" value="O-ag_pol_Wzy"/>
    <property type="match status" value="1"/>
</dbReference>
<comment type="caution">
    <text evidence="2">The sequence shown here is derived from an EMBL/GenBank/DDBJ whole genome shotgun (WGS) entry which is preliminary data.</text>
</comment>
<keyword evidence="1" id="KW-0812">Transmembrane</keyword>
<feature type="transmembrane region" description="Helical" evidence="1">
    <location>
        <begin position="412"/>
        <end position="429"/>
    </location>
</feature>
<evidence type="ECO:0000313" key="2">
    <source>
        <dbReference type="EMBL" id="MBF9001173.1"/>
    </source>
</evidence>
<protein>
    <submittedName>
        <fullName evidence="2">O-antigen polysaccharide polymerase Wzy</fullName>
    </submittedName>
</protein>
<keyword evidence="1" id="KW-0472">Membrane</keyword>
<evidence type="ECO:0000313" key="3">
    <source>
        <dbReference type="Proteomes" id="UP000597206"/>
    </source>
</evidence>
<evidence type="ECO:0000256" key="1">
    <source>
        <dbReference type="SAM" id="Phobius"/>
    </source>
</evidence>
<feature type="transmembrane region" description="Helical" evidence="1">
    <location>
        <begin position="149"/>
        <end position="170"/>
    </location>
</feature>
<reference evidence="2 3" key="1">
    <citation type="submission" date="2020-11" db="EMBL/GenBank/DDBJ databases">
        <title>Vibrio nitrifigilis sp. nov., a marine nitrogen-fixing bacterium isolated from the lagoon sediment of an islet inside an atoll.</title>
        <authorList>
            <person name="Wang L.-T."/>
            <person name="Shieh W.Y."/>
        </authorList>
    </citation>
    <scope>NUCLEOTIDE SEQUENCE [LARGE SCALE GENOMIC DNA]</scope>
    <source>
        <strain evidence="2 3">NFV-1</strain>
    </source>
</reference>
<feature type="transmembrane region" description="Helical" evidence="1">
    <location>
        <begin position="378"/>
        <end position="400"/>
    </location>
</feature>
<feature type="transmembrane region" description="Helical" evidence="1">
    <location>
        <begin position="33"/>
        <end position="53"/>
    </location>
</feature>
<accession>A0ABS0GFI4</accession>
<name>A0ABS0GFI4_9VIBR</name>
<feature type="transmembrane region" description="Helical" evidence="1">
    <location>
        <begin position="435"/>
        <end position="456"/>
    </location>
</feature>
<dbReference type="Proteomes" id="UP000597206">
    <property type="component" value="Unassembled WGS sequence"/>
</dbReference>
<keyword evidence="1" id="KW-1133">Transmembrane helix</keyword>
<feature type="transmembrane region" description="Helical" evidence="1">
    <location>
        <begin position="65"/>
        <end position="87"/>
    </location>
</feature>
<feature type="transmembrane region" description="Helical" evidence="1">
    <location>
        <begin position="260"/>
        <end position="281"/>
    </location>
</feature>
<proteinExistence type="predicted"/>